<dbReference type="PANTHER" id="PTHR14097:SF7">
    <property type="entry name" value="OXIDOREDUCTASE HTATIP2"/>
    <property type="match status" value="1"/>
</dbReference>
<keyword evidence="3" id="KW-1185">Reference proteome</keyword>
<dbReference type="EMBL" id="CP054143">
    <property type="protein sequence ID" value="QKJ68245.1"/>
    <property type="molecule type" value="Genomic_DNA"/>
</dbReference>
<accession>A0A6M8SST3</accession>
<dbReference type="KEGG" id="dee:HQN60_15460"/>
<proteinExistence type="predicted"/>
<dbReference type="InterPro" id="IPR016040">
    <property type="entry name" value="NAD(P)-bd_dom"/>
</dbReference>
<name>A0A6M8SST3_9NEIS</name>
<dbReference type="AlphaFoldDB" id="A0A6M8SST3"/>
<dbReference type="Proteomes" id="UP000504844">
    <property type="component" value="Chromosome"/>
</dbReference>
<protein>
    <submittedName>
        <fullName evidence="2">NAD(P)H-binding protein</fullName>
    </submittedName>
</protein>
<dbReference type="Pfam" id="PF13460">
    <property type="entry name" value="NAD_binding_10"/>
    <property type="match status" value="1"/>
</dbReference>
<evidence type="ECO:0000313" key="3">
    <source>
        <dbReference type="Proteomes" id="UP000504844"/>
    </source>
</evidence>
<gene>
    <name evidence="2" type="ORF">HQN60_15460</name>
</gene>
<feature type="domain" description="NAD(P)-binding" evidence="1">
    <location>
        <begin position="10"/>
        <end position="161"/>
    </location>
</feature>
<evidence type="ECO:0000259" key="1">
    <source>
        <dbReference type="Pfam" id="PF13460"/>
    </source>
</evidence>
<dbReference type="SUPFAM" id="SSF51735">
    <property type="entry name" value="NAD(P)-binding Rossmann-fold domains"/>
    <property type="match status" value="1"/>
</dbReference>
<dbReference type="PANTHER" id="PTHR14097">
    <property type="entry name" value="OXIDOREDUCTASE HTATIP2"/>
    <property type="match status" value="1"/>
</dbReference>
<dbReference type="Gene3D" id="3.40.50.720">
    <property type="entry name" value="NAD(P)-binding Rossmann-like Domain"/>
    <property type="match status" value="1"/>
</dbReference>
<reference evidence="2 3" key="1">
    <citation type="submission" date="2020-05" db="EMBL/GenBank/DDBJ databases">
        <title>Complete genome sequence of Deefgea sp. D17.</title>
        <authorList>
            <person name="Bae J.-W."/>
            <person name="Han J.E."/>
        </authorList>
    </citation>
    <scope>NUCLEOTIDE SEQUENCE [LARGE SCALE GENOMIC DNA]</scope>
    <source>
        <strain evidence="2 3">D17</strain>
    </source>
</reference>
<organism evidence="2 3">
    <name type="scientific">Deefgea piscis</name>
    <dbReference type="NCBI Taxonomy" id="2739061"/>
    <lineage>
        <taxon>Bacteria</taxon>
        <taxon>Pseudomonadati</taxon>
        <taxon>Pseudomonadota</taxon>
        <taxon>Betaproteobacteria</taxon>
        <taxon>Neisseriales</taxon>
        <taxon>Chitinibacteraceae</taxon>
        <taxon>Deefgea</taxon>
    </lineage>
</organism>
<dbReference type="InterPro" id="IPR036291">
    <property type="entry name" value="NAD(P)-bd_dom_sf"/>
</dbReference>
<evidence type="ECO:0000313" key="2">
    <source>
        <dbReference type="EMBL" id="QKJ68245.1"/>
    </source>
</evidence>
<sequence>MVQKTLLILGATGAVGQQLLQQALAHADVARVIAPTRRALTAHIKLQNPIVDFNALPNDAAWWQVDAALCALGTTRKIAGSAAAFRRVDYDYVLQAAQCLHQAATPTLVLNSSLGANAQASGLYLRTKGEAERDVRALGFGSLIIVRPSLLDAGERPDRRRAEEFGLWLNRHLAACIPVAWRAVKVERVAASMLAAALNAAPGVSVIESAQMAEHD</sequence>